<name>A0A1X7UKR3_AMPQE</name>
<reference evidence="2" key="2">
    <citation type="submission" date="2017-05" db="UniProtKB">
        <authorList>
            <consortium name="EnsemblMetazoa"/>
        </authorList>
    </citation>
    <scope>IDENTIFICATION</scope>
</reference>
<gene>
    <name evidence="2" type="primary">100634943</name>
</gene>
<proteinExistence type="predicted"/>
<dbReference type="Gene3D" id="2.130.10.10">
    <property type="entry name" value="YVTN repeat-like/Quinoprotein amine dehydrogenase"/>
    <property type="match status" value="1"/>
</dbReference>
<keyword evidence="1" id="KW-0175">Coiled coil</keyword>
<accession>A0A1X7UKR3</accession>
<dbReference type="InterPro" id="IPR036322">
    <property type="entry name" value="WD40_repeat_dom_sf"/>
</dbReference>
<protein>
    <submittedName>
        <fullName evidence="2">Uncharacterized protein</fullName>
    </submittedName>
</protein>
<evidence type="ECO:0000256" key="1">
    <source>
        <dbReference type="SAM" id="Coils"/>
    </source>
</evidence>
<dbReference type="SUPFAM" id="SSF50978">
    <property type="entry name" value="WD40 repeat-like"/>
    <property type="match status" value="1"/>
</dbReference>
<dbReference type="Proteomes" id="UP000007879">
    <property type="component" value="Unassembled WGS sequence"/>
</dbReference>
<dbReference type="KEGG" id="aqu:100634943"/>
<reference evidence="3" key="1">
    <citation type="journal article" date="2010" name="Nature">
        <title>The Amphimedon queenslandica genome and the evolution of animal complexity.</title>
        <authorList>
            <person name="Srivastava M."/>
            <person name="Simakov O."/>
            <person name="Chapman J."/>
            <person name="Fahey B."/>
            <person name="Gauthier M.E."/>
            <person name="Mitros T."/>
            <person name="Richards G.S."/>
            <person name="Conaco C."/>
            <person name="Dacre M."/>
            <person name="Hellsten U."/>
            <person name="Larroux C."/>
            <person name="Putnam N.H."/>
            <person name="Stanke M."/>
            <person name="Adamska M."/>
            <person name="Darling A."/>
            <person name="Degnan S.M."/>
            <person name="Oakley T.H."/>
            <person name="Plachetzki D.C."/>
            <person name="Zhai Y."/>
            <person name="Adamski M."/>
            <person name="Calcino A."/>
            <person name="Cummins S.F."/>
            <person name="Goodstein D.M."/>
            <person name="Harris C."/>
            <person name="Jackson D.J."/>
            <person name="Leys S.P."/>
            <person name="Shu S."/>
            <person name="Woodcroft B.J."/>
            <person name="Vervoort M."/>
            <person name="Kosik K.S."/>
            <person name="Manning G."/>
            <person name="Degnan B.M."/>
            <person name="Rokhsar D.S."/>
        </authorList>
    </citation>
    <scope>NUCLEOTIDE SEQUENCE [LARGE SCALE GENOMIC DNA]</scope>
</reference>
<evidence type="ECO:0000313" key="2">
    <source>
        <dbReference type="EnsemblMetazoa" id="Aqu2.1.28089_001"/>
    </source>
</evidence>
<dbReference type="InterPro" id="IPR015943">
    <property type="entry name" value="WD40/YVTN_repeat-like_dom_sf"/>
</dbReference>
<evidence type="ECO:0000313" key="3">
    <source>
        <dbReference type="Proteomes" id="UP000007879"/>
    </source>
</evidence>
<dbReference type="EnsemblMetazoa" id="XM_019998167.1">
    <property type="protein sequence ID" value="XP_019853726.1"/>
    <property type="gene ID" value="LOC100634943"/>
</dbReference>
<keyword evidence="3" id="KW-1185">Reference proteome</keyword>
<organism evidence="2">
    <name type="scientific">Amphimedon queenslandica</name>
    <name type="common">Sponge</name>
    <dbReference type="NCBI Taxonomy" id="400682"/>
    <lineage>
        <taxon>Eukaryota</taxon>
        <taxon>Metazoa</taxon>
        <taxon>Porifera</taxon>
        <taxon>Demospongiae</taxon>
        <taxon>Heteroscleromorpha</taxon>
        <taxon>Haplosclerida</taxon>
        <taxon>Niphatidae</taxon>
        <taxon>Amphimedon</taxon>
    </lineage>
</organism>
<dbReference type="AlphaFoldDB" id="A0A1X7UKR3"/>
<dbReference type="EnsemblMetazoa" id="Aqu2.1.28089_001">
    <property type="protein sequence ID" value="Aqu2.1.28089_001"/>
    <property type="gene ID" value="Aqu2.1.28089"/>
</dbReference>
<dbReference type="InParanoid" id="A0A1X7UKR3"/>
<feature type="coiled-coil region" evidence="1">
    <location>
        <begin position="110"/>
        <end position="140"/>
    </location>
</feature>
<sequence length="579" mass="64332">MNSAKPSSDSVKVPSSCEELLKEAGRLVRSSTSPHSPLWLDGLDYPAQYVVRQTRSMTSRFETPPLSPPPHSLVVSIPRHLVGLCSVSRPLQLPNNIERIDFYLPDDRFLELKLQKLQEIQKENEKEEKLKKRIDHQNIQSSLTNTDDTLRDSGCVYPPSSAHKAPPCTFTKLNETEAEEARSLISIGSISLPKTNNTFLWTANEIGSRLLIVTDKSMDLIGLSNEKKRRSMNLEEEEEEEERSSNLWRILDSVPLPAGLTENVHCLELHSLDSVDDTLLTILGTDECSMRIFRSQSVSYDLKLFQKNQLRDLSAVAVCSDQDKVTIATGWACPSPALRLSVVTISNERSGPTVVSEKELPLDDPGGGGGAHRITSACFVNKKYLIAATDKILIWDNESALLLKKVELHCAASFNQMMSLSTYTGMILKGFLECLHQKLFLVVCSNPPTPPLVSSCCWLLMVTMTTESSIDLVCGCDGSIDKAMIVRAYLLPRASSDINYRRCGVRAGSVSVSGNLLTAGLSNGVIVLWELRQELPIGYFEFFKDGEGSSFQHLFLPQINTLLIHNNSVIYLYKYSSLS</sequence>